<reference evidence="2" key="1">
    <citation type="submission" date="2021-05" db="EMBL/GenBank/DDBJ databases">
        <authorList>
            <person name="Pietrasiak N."/>
            <person name="Ward R."/>
            <person name="Stajich J.E."/>
            <person name="Kurbessoian T."/>
        </authorList>
    </citation>
    <scope>NUCLEOTIDE SEQUENCE</scope>
    <source>
        <strain evidence="2">JT2-VF2</strain>
    </source>
</reference>
<keyword evidence="1" id="KW-0812">Transmembrane</keyword>
<evidence type="ECO:0000313" key="2">
    <source>
        <dbReference type="EMBL" id="MBW4565853.1"/>
    </source>
</evidence>
<protein>
    <submittedName>
        <fullName evidence="2">Uncharacterized protein</fullName>
    </submittedName>
</protein>
<evidence type="ECO:0000256" key="1">
    <source>
        <dbReference type="SAM" id="Phobius"/>
    </source>
</evidence>
<organism evidence="2 3">
    <name type="scientific">Mojavia pulchra JT2-VF2</name>
    <dbReference type="NCBI Taxonomy" id="287848"/>
    <lineage>
        <taxon>Bacteria</taxon>
        <taxon>Bacillati</taxon>
        <taxon>Cyanobacteriota</taxon>
        <taxon>Cyanophyceae</taxon>
        <taxon>Nostocales</taxon>
        <taxon>Nostocaceae</taxon>
    </lineage>
</organism>
<comment type="caution">
    <text evidence="2">The sequence shown here is derived from an EMBL/GenBank/DDBJ whole genome shotgun (WGS) entry which is preliminary data.</text>
</comment>
<keyword evidence="1" id="KW-0472">Membrane</keyword>
<proteinExistence type="predicted"/>
<reference evidence="2" key="2">
    <citation type="journal article" date="2022" name="Microbiol. Resour. Announc.">
        <title>Metagenome Sequencing to Explore Phylogenomics of Terrestrial Cyanobacteria.</title>
        <authorList>
            <person name="Ward R.D."/>
            <person name="Stajich J.E."/>
            <person name="Johansen J.R."/>
            <person name="Huntemann M."/>
            <person name="Clum A."/>
            <person name="Foster B."/>
            <person name="Foster B."/>
            <person name="Roux S."/>
            <person name="Palaniappan K."/>
            <person name="Varghese N."/>
            <person name="Mukherjee S."/>
            <person name="Reddy T.B.K."/>
            <person name="Daum C."/>
            <person name="Copeland A."/>
            <person name="Chen I.A."/>
            <person name="Ivanova N.N."/>
            <person name="Kyrpides N.C."/>
            <person name="Shapiro N."/>
            <person name="Eloe-Fadrosh E.A."/>
            <person name="Pietrasiak N."/>
        </authorList>
    </citation>
    <scope>NUCLEOTIDE SEQUENCE</scope>
    <source>
        <strain evidence="2">JT2-VF2</strain>
    </source>
</reference>
<keyword evidence="1" id="KW-1133">Transmembrane helix</keyword>
<sequence length="289" mass="32990">MKLSSGIQAFWLAVGSYVLSGLALFLYLLAGNGWQLTNLLNLPDLLGFTIVIALVTFPLLWFLSNVKIQMLRATPNEWQFKVAVIADYPQLDLNWLQQQTTILESLGFVQLMDYNVDPGNGFARCFAHPQQYCFAEIGQIFTLKEDKLAKNCTFHSSLSQDWSLTAINREVNQLDGIAYIWRHPQAVRTYHSNINVDELLQAHLILRQQILTDVGISVSNDVSWSAYRSLGQQATIFRKQTLRRKNLLLAMLEATLFEMKPKSEWLGDYPKAAKRGTNNRSYGFKHSLR</sequence>
<dbReference type="Proteomes" id="UP000715781">
    <property type="component" value="Unassembled WGS sequence"/>
</dbReference>
<name>A0A951Q5E9_9NOST</name>
<feature type="transmembrane region" description="Helical" evidence="1">
    <location>
        <begin position="45"/>
        <end position="63"/>
    </location>
</feature>
<dbReference type="AlphaFoldDB" id="A0A951Q5E9"/>
<dbReference type="EMBL" id="JAHHHN010000050">
    <property type="protein sequence ID" value="MBW4565853.1"/>
    <property type="molecule type" value="Genomic_DNA"/>
</dbReference>
<gene>
    <name evidence="2" type="ORF">KME32_33180</name>
</gene>
<feature type="transmembrane region" description="Helical" evidence="1">
    <location>
        <begin position="9"/>
        <end position="30"/>
    </location>
</feature>
<accession>A0A951Q5E9</accession>
<evidence type="ECO:0000313" key="3">
    <source>
        <dbReference type="Proteomes" id="UP000715781"/>
    </source>
</evidence>